<feature type="compositionally biased region" description="Basic and acidic residues" evidence="13">
    <location>
        <begin position="23"/>
        <end position="51"/>
    </location>
</feature>
<dbReference type="InterPro" id="IPR023299">
    <property type="entry name" value="ATPase_P-typ_cyto_dom_N"/>
</dbReference>
<evidence type="ECO:0000259" key="14">
    <source>
        <dbReference type="PROSITE" id="PS50846"/>
    </source>
</evidence>
<dbReference type="InterPro" id="IPR001757">
    <property type="entry name" value="P_typ_ATPase"/>
</dbReference>
<dbReference type="InterPro" id="IPR023214">
    <property type="entry name" value="HAD_sf"/>
</dbReference>
<dbReference type="EC" id="7.2.2.12" evidence="10"/>
<feature type="transmembrane region" description="Helical" evidence="12">
    <location>
        <begin position="185"/>
        <end position="202"/>
    </location>
</feature>
<dbReference type="Proteomes" id="UP000295611">
    <property type="component" value="Unassembled WGS sequence"/>
</dbReference>
<keyword evidence="12" id="KW-1003">Cell membrane</keyword>
<dbReference type="SFLD" id="SFLDS00003">
    <property type="entry name" value="Haloacid_Dehalogenase"/>
    <property type="match status" value="1"/>
</dbReference>
<keyword evidence="4 12" id="KW-0479">Metal-binding</keyword>
<dbReference type="GO" id="GO:0015086">
    <property type="term" value="F:cadmium ion transmembrane transporter activity"/>
    <property type="evidence" value="ECO:0007669"/>
    <property type="project" value="TreeGrafter"/>
</dbReference>
<dbReference type="PANTHER" id="PTHR48085">
    <property type="entry name" value="CADMIUM/ZINC-TRANSPORTING ATPASE HMA2-RELATED"/>
    <property type="match status" value="1"/>
</dbReference>
<dbReference type="InterPro" id="IPR059000">
    <property type="entry name" value="ATPase_P-type_domA"/>
</dbReference>
<dbReference type="SFLD" id="SFLDF00027">
    <property type="entry name" value="p-type_atpase"/>
    <property type="match status" value="1"/>
</dbReference>
<evidence type="ECO:0000256" key="2">
    <source>
        <dbReference type="ARBA" id="ARBA00006024"/>
    </source>
</evidence>
<dbReference type="PANTHER" id="PTHR48085:SF5">
    <property type="entry name" value="CADMIUM_ZINC-TRANSPORTING ATPASE HMA4-RELATED"/>
    <property type="match status" value="1"/>
</dbReference>
<evidence type="ECO:0000256" key="10">
    <source>
        <dbReference type="ARBA" id="ARBA00039097"/>
    </source>
</evidence>
<dbReference type="PROSITE" id="PS50846">
    <property type="entry name" value="HMA_2"/>
    <property type="match status" value="1"/>
</dbReference>
<feature type="transmembrane region" description="Helical" evidence="12">
    <location>
        <begin position="418"/>
        <end position="444"/>
    </location>
</feature>
<dbReference type="GO" id="GO:0005524">
    <property type="term" value="F:ATP binding"/>
    <property type="evidence" value="ECO:0007669"/>
    <property type="project" value="UniProtKB-UniRule"/>
</dbReference>
<dbReference type="SUPFAM" id="SSF81653">
    <property type="entry name" value="Calcium ATPase, transduction domain A"/>
    <property type="match status" value="1"/>
</dbReference>
<evidence type="ECO:0000256" key="13">
    <source>
        <dbReference type="SAM" id="MobiDB-lite"/>
    </source>
</evidence>
<evidence type="ECO:0000313" key="16">
    <source>
        <dbReference type="Proteomes" id="UP000295611"/>
    </source>
</evidence>
<dbReference type="Gene3D" id="2.70.150.10">
    <property type="entry name" value="Calcium-transporting ATPase, cytoplasmic transduction domain A"/>
    <property type="match status" value="1"/>
</dbReference>
<dbReference type="Gene3D" id="3.40.1110.10">
    <property type="entry name" value="Calcium-transporting ATPase, cytoplasmic domain N"/>
    <property type="match status" value="1"/>
</dbReference>
<keyword evidence="9 12" id="KW-0472">Membrane</keyword>
<dbReference type="AlphaFoldDB" id="A0A4R7BCC2"/>
<dbReference type="InterPro" id="IPR036412">
    <property type="entry name" value="HAD-like_sf"/>
</dbReference>
<evidence type="ECO:0000256" key="4">
    <source>
        <dbReference type="ARBA" id="ARBA00022723"/>
    </source>
</evidence>
<dbReference type="InterPro" id="IPR051014">
    <property type="entry name" value="Cation_Transport_ATPase_IB"/>
</dbReference>
<evidence type="ECO:0000313" key="15">
    <source>
        <dbReference type="EMBL" id="TDR82710.1"/>
    </source>
</evidence>
<dbReference type="SUPFAM" id="SSF55008">
    <property type="entry name" value="HMA, heavy metal-associated domain"/>
    <property type="match status" value="1"/>
</dbReference>
<keyword evidence="3 12" id="KW-0812">Transmembrane</keyword>
<dbReference type="Pfam" id="PF00403">
    <property type="entry name" value="HMA"/>
    <property type="match status" value="1"/>
</dbReference>
<gene>
    <name evidence="15" type="ORF">DFP86_10199</name>
</gene>
<dbReference type="PRINTS" id="PR00119">
    <property type="entry name" value="CATATPASE"/>
</dbReference>
<keyword evidence="7" id="KW-1278">Translocase</keyword>
<dbReference type="GO" id="GO:0046872">
    <property type="term" value="F:metal ion binding"/>
    <property type="evidence" value="ECO:0007669"/>
    <property type="project" value="UniProtKB-KW"/>
</dbReference>
<comment type="caution">
    <text evidence="15">The sequence shown here is derived from an EMBL/GenBank/DDBJ whole genome shotgun (WGS) entry which is preliminary data.</text>
</comment>
<evidence type="ECO:0000256" key="7">
    <source>
        <dbReference type="ARBA" id="ARBA00022967"/>
    </source>
</evidence>
<dbReference type="NCBIfam" id="TIGR01525">
    <property type="entry name" value="ATPase-IB_hvy"/>
    <property type="match status" value="1"/>
</dbReference>
<proteinExistence type="inferred from homology"/>
<dbReference type="GO" id="GO:0005886">
    <property type="term" value="C:plasma membrane"/>
    <property type="evidence" value="ECO:0007669"/>
    <property type="project" value="UniProtKB-SubCell"/>
</dbReference>
<dbReference type="SUPFAM" id="SSF81665">
    <property type="entry name" value="Calcium ATPase, transmembrane domain M"/>
    <property type="match status" value="1"/>
</dbReference>
<dbReference type="InterPro" id="IPR006121">
    <property type="entry name" value="HMA_dom"/>
</dbReference>
<accession>A0A4R7BCC2</accession>
<organism evidence="15 16">
    <name type="scientific">Paludibacterium purpuratum</name>
    <dbReference type="NCBI Taxonomy" id="1144873"/>
    <lineage>
        <taxon>Bacteria</taxon>
        <taxon>Pseudomonadati</taxon>
        <taxon>Pseudomonadota</taxon>
        <taxon>Betaproteobacteria</taxon>
        <taxon>Neisseriales</taxon>
        <taxon>Chromobacteriaceae</taxon>
        <taxon>Paludibacterium</taxon>
    </lineage>
</organism>
<dbReference type="PRINTS" id="PR00941">
    <property type="entry name" value="CDATPASE"/>
</dbReference>
<dbReference type="EMBL" id="SNZP01000001">
    <property type="protein sequence ID" value="TDR82710.1"/>
    <property type="molecule type" value="Genomic_DNA"/>
</dbReference>
<dbReference type="InterPro" id="IPR044492">
    <property type="entry name" value="P_typ_ATPase_HD_dom"/>
</dbReference>
<dbReference type="OrthoDB" id="8552908at2"/>
<evidence type="ECO:0000256" key="1">
    <source>
        <dbReference type="ARBA" id="ARBA00004141"/>
    </source>
</evidence>
<dbReference type="SUPFAM" id="SSF56784">
    <property type="entry name" value="HAD-like"/>
    <property type="match status" value="1"/>
</dbReference>
<feature type="region of interest" description="Disordered" evidence="13">
    <location>
        <begin position="22"/>
        <end position="57"/>
    </location>
</feature>
<reference evidence="15 16" key="1">
    <citation type="submission" date="2019-03" db="EMBL/GenBank/DDBJ databases">
        <title>Genomic Encyclopedia of Type Strains, Phase III (KMG-III): the genomes of soil and plant-associated and newly described type strains.</title>
        <authorList>
            <person name="Whitman W."/>
        </authorList>
    </citation>
    <scope>NUCLEOTIDE SEQUENCE [LARGE SCALE GENOMIC DNA]</scope>
    <source>
        <strain evidence="15 16">CECT 8976</strain>
    </source>
</reference>
<evidence type="ECO:0000256" key="6">
    <source>
        <dbReference type="ARBA" id="ARBA00022840"/>
    </source>
</evidence>
<dbReference type="InterPro" id="IPR018303">
    <property type="entry name" value="ATPase_P-typ_P_site"/>
</dbReference>
<dbReference type="CDD" id="cd00371">
    <property type="entry name" value="HMA"/>
    <property type="match status" value="1"/>
</dbReference>
<dbReference type="RefSeq" id="WP_133678040.1">
    <property type="nucleotide sequence ID" value="NZ_SNZP01000001.1"/>
</dbReference>
<keyword evidence="5 12" id="KW-0547">Nucleotide-binding</keyword>
<comment type="subcellular location">
    <subcellularLocation>
        <location evidence="12">Cell membrane</location>
    </subcellularLocation>
    <subcellularLocation>
        <location evidence="1">Membrane</location>
        <topology evidence="1">Multi-pass membrane protein</topology>
    </subcellularLocation>
</comment>
<dbReference type="SFLD" id="SFLDG00002">
    <property type="entry name" value="C1.7:_P-type_atpase_like"/>
    <property type="match status" value="1"/>
</dbReference>
<dbReference type="Pfam" id="PF00122">
    <property type="entry name" value="E1-E2_ATPase"/>
    <property type="match status" value="1"/>
</dbReference>
<dbReference type="InterPro" id="IPR008250">
    <property type="entry name" value="ATPase_P-typ_transduc_dom_A_sf"/>
</dbReference>
<keyword evidence="6 12" id="KW-0067">ATP-binding</keyword>
<dbReference type="InterPro" id="IPR027256">
    <property type="entry name" value="P-typ_ATPase_IB"/>
</dbReference>
<evidence type="ECO:0000256" key="8">
    <source>
        <dbReference type="ARBA" id="ARBA00022989"/>
    </source>
</evidence>
<feature type="transmembrane region" description="Helical" evidence="12">
    <location>
        <begin position="386"/>
        <end position="406"/>
    </location>
</feature>
<evidence type="ECO:0000256" key="3">
    <source>
        <dbReference type="ARBA" id="ARBA00022692"/>
    </source>
</evidence>
<name>A0A4R7BCC2_9NEIS</name>
<protein>
    <recommendedName>
        <fullName evidence="10">P-type Zn(2+) transporter</fullName>
        <ecNumber evidence="10">7.2.2.12</ecNumber>
    </recommendedName>
</protein>
<feature type="domain" description="HMA" evidence="14">
    <location>
        <begin position="76"/>
        <end position="140"/>
    </location>
</feature>
<evidence type="ECO:0000256" key="5">
    <source>
        <dbReference type="ARBA" id="ARBA00022741"/>
    </source>
</evidence>
<evidence type="ECO:0000256" key="11">
    <source>
        <dbReference type="ARBA" id="ARBA00047308"/>
    </source>
</evidence>
<comment type="similarity">
    <text evidence="2 12">Belongs to the cation transport ATPase (P-type) (TC 3.A.3) family. Type IB subfamily.</text>
</comment>
<sequence length="773" mass="81559">MSESTTHQQRCGCHGHGCTETVSAHEHQQEHEAHHEHEHEHEHEHSHEHAHQAGACCGGTDGGVLKARLSDKAGAESTRLRIQAMDCPTEARLIEKALAGVPGVTELHFDFFERVLTVEHERLESQRLIDAIAHVGMRAEPLSAGAASEPAASTRHGGQGWFALSGVAAFTAEGVAWGMHDQHPLVVLLAVLSIACGGLPTLKKGWIALRSRVLNIHFLMALAVSGALLIGQWPEAAMVLFLFGLAEKLEAMSLSRVGRAVRELMSLAPATAWVRAGDDWREVAVAEVAVGDKLRVRPGERVPLDGDIVVGRSDFNEAPITGESLPRDKGEGEPVFAGSINGQGMVEIVARAPADGSVLARIIDSVRDAQASKAPTQRFIDRFARIYTPAVVLLAVAAAILLPLFGLMPARTAFYQSLVLLVIACPCAMVIATPVTLVSSLAAAARHGLLIKGGEALETAARVRAVAFDKTGTLTTGQTEVVRILPLAECDEVEVLRLAAALDAHSTHPLARALLSAAGARQLDLPPAEQLREQAGLGVSGMIAGRQLSLGSQRMARDAGAWGPALQQSLDEIELQGQAALLLLEGSRALGAIAVADRVRPEAAAAVSRLAALGVHAVILSGDNQRVVDSLGRVTGIDDAQGALLPEDKLTQIERLQARYGVVAMVGDGVNDAPALARADLGVAMGAASDTALETASVALMDDRLAKLPQMLSLAHRTMRVLRFNLGLALAIKLVFFALALSGLATLWMAVFADVGASLIVVGNGLRLARHKP</sequence>
<dbReference type="Gene3D" id="3.40.50.1000">
    <property type="entry name" value="HAD superfamily/HAD-like"/>
    <property type="match status" value="1"/>
</dbReference>
<dbReference type="Pfam" id="PF00702">
    <property type="entry name" value="Hydrolase"/>
    <property type="match status" value="1"/>
</dbReference>
<dbReference type="InterPro" id="IPR036163">
    <property type="entry name" value="HMA_dom_sf"/>
</dbReference>
<comment type="catalytic activity">
    <reaction evidence="11">
        <text>Zn(2+)(in) + ATP + H2O = Zn(2+)(out) + ADP + phosphate + H(+)</text>
        <dbReference type="Rhea" id="RHEA:20621"/>
        <dbReference type="ChEBI" id="CHEBI:15377"/>
        <dbReference type="ChEBI" id="CHEBI:15378"/>
        <dbReference type="ChEBI" id="CHEBI:29105"/>
        <dbReference type="ChEBI" id="CHEBI:30616"/>
        <dbReference type="ChEBI" id="CHEBI:43474"/>
        <dbReference type="ChEBI" id="CHEBI:456216"/>
        <dbReference type="EC" id="7.2.2.12"/>
    </reaction>
</comment>
<dbReference type="GO" id="GO:0016887">
    <property type="term" value="F:ATP hydrolysis activity"/>
    <property type="evidence" value="ECO:0007669"/>
    <property type="project" value="InterPro"/>
</dbReference>
<dbReference type="Gene3D" id="3.30.70.100">
    <property type="match status" value="1"/>
</dbReference>
<feature type="transmembrane region" description="Helical" evidence="12">
    <location>
        <begin position="721"/>
        <end position="741"/>
    </location>
</feature>
<evidence type="ECO:0000256" key="9">
    <source>
        <dbReference type="ARBA" id="ARBA00023136"/>
    </source>
</evidence>
<evidence type="ECO:0000256" key="12">
    <source>
        <dbReference type="RuleBase" id="RU362081"/>
    </source>
</evidence>
<dbReference type="PROSITE" id="PS00154">
    <property type="entry name" value="ATPASE_E1_E2"/>
    <property type="match status" value="1"/>
</dbReference>
<feature type="transmembrane region" description="Helical" evidence="12">
    <location>
        <begin position="747"/>
        <end position="766"/>
    </location>
</feature>
<keyword evidence="16" id="KW-1185">Reference proteome</keyword>
<dbReference type="NCBIfam" id="TIGR01494">
    <property type="entry name" value="ATPase_P-type"/>
    <property type="match status" value="1"/>
</dbReference>
<keyword evidence="8 12" id="KW-1133">Transmembrane helix</keyword>
<dbReference type="InterPro" id="IPR023298">
    <property type="entry name" value="ATPase_P-typ_TM_dom_sf"/>
</dbReference>
<dbReference type="GO" id="GO:0016463">
    <property type="term" value="F:P-type zinc transporter activity"/>
    <property type="evidence" value="ECO:0007669"/>
    <property type="project" value="UniProtKB-EC"/>
</dbReference>